<sequence>MPNKRLIPVNHSHFKGTINPDEDTLIEIPRGLHEQPIVIARTGLQEKSISIQRSIRNVDVEGNKYREAEDRSKIKIVQDGNDESFQPKFHSSARSQPVNASFSSNLENSRNFDENVTLSSRYDEMQKAKKELEESGFFTATNPPPSSSFSPNSTNNDFKELFTKSQHSTSSTPCDKSVQFKSSTLPVDLVARKFTSKSDTSSNNSSLSLFKEDNSASRSSSRKNVFNNTPSFRSGGSLTSSRKDLASCRFPSASSSETFEDMERKAIIPASTQSSKDPICVNKVCSTESHSGRKKSSKCGTCSSRTQSIMNESILSQSKSRRTDKKSHSGLEEDECRSAGNLLEDKDRLNKFYKRRSNEIDEIYIDQLKRQFEEAKRKLEDALMLASMSLKQLGDNKRRLSKASSRYAPICDSVPELDISFVPFSGKSPSCALDAPVSSHSNRTGVILGQDRASESRFSAAQRLPTSKTRAVNSKITQTSLDYWPIEQDHFKPGGSKCLACCEPQRSSSMKSVKVARCNISDSESFLDNHSALLS</sequence>
<name>A0AAR5QFL1_DENPD</name>
<feature type="compositionally biased region" description="Polar residues" evidence="1">
    <location>
        <begin position="92"/>
        <end position="106"/>
    </location>
</feature>
<evidence type="ECO:0000313" key="2">
    <source>
        <dbReference type="EnsemblMetazoa" id="XP_019771957.1"/>
    </source>
</evidence>
<evidence type="ECO:0000256" key="1">
    <source>
        <dbReference type="SAM" id="MobiDB-lite"/>
    </source>
</evidence>
<protein>
    <submittedName>
        <fullName evidence="2">Uncharacterized protein</fullName>
    </submittedName>
</protein>
<evidence type="ECO:0000313" key="3">
    <source>
        <dbReference type="Proteomes" id="UP000019118"/>
    </source>
</evidence>
<keyword evidence="3" id="KW-1185">Reference proteome</keyword>
<feature type="region of interest" description="Disordered" evidence="1">
    <location>
        <begin position="137"/>
        <end position="158"/>
    </location>
</feature>
<feature type="region of interest" description="Disordered" evidence="1">
    <location>
        <begin position="195"/>
        <end position="242"/>
    </location>
</feature>
<feature type="compositionally biased region" description="Low complexity" evidence="1">
    <location>
        <begin position="197"/>
        <end position="209"/>
    </location>
</feature>
<dbReference type="Proteomes" id="UP000019118">
    <property type="component" value="Unassembled WGS sequence"/>
</dbReference>
<dbReference type="KEGG" id="dpa:109545614"/>
<feature type="region of interest" description="Disordered" evidence="1">
    <location>
        <begin position="80"/>
        <end position="106"/>
    </location>
</feature>
<reference evidence="2" key="2">
    <citation type="submission" date="2024-08" db="UniProtKB">
        <authorList>
            <consortium name="EnsemblMetazoa"/>
        </authorList>
    </citation>
    <scope>IDENTIFICATION</scope>
</reference>
<dbReference type="EnsemblMetazoa" id="XM_019916398.1">
    <property type="protein sequence ID" value="XP_019771957.1"/>
    <property type="gene ID" value="LOC109545614"/>
</dbReference>
<feature type="region of interest" description="Disordered" evidence="1">
    <location>
        <begin position="310"/>
        <end position="334"/>
    </location>
</feature>
<dbReference type="GeneID" id="109545614"/>
<proteinExistence type="predicted"/>
<organism evidence="2 3">
    <name type="scientific">Dendroctonus ponderosae</name>
    <name type="common">Mountain pine beetle</name>
    <dbReference type="NCBI Taxonomy" id="77166"/>
    <lineage>
        <taxon>Eukaryota</taxon>
        <taxon>Metazoa</taxon>
        <taxon>Ecdysozoa</taxon>
        <taxon>Arthropoda</taxon>
        <taxon>Hexapoda</taxon>
        <taxon>Insecta</taxon>
        <taxon>Pterygota</taxon>
        <taxon>Neoptera</taxon>
        <taxon>Endopterygota</taxon>
        <taxon>Coleoptera</taxon>
        <taxon>Polyphaga</taxon>
        <taxon>Cucujiformia</taxon>
        <taxon>Curculionidae</taxon>
        <taxon>Scolytinae</taxon>
        <taxon>Dendroctonus</taxon>
    </lineage>
</organism>
<feature type="compositionally biased region" description="Polar residues" evidence="1">
    <location>
        <begin position="216"/>
        <end position="240"/>
    </location>
</feature>
<accession>A0AAR5QFL1</accession>
<reference evidence="3" key="1">
    <citation type="journal article" date="2013" name="Genome Biol.">
        <title>Draft genome of the mountain pine beetle, Dendroctonus ponderosae Hopkins, a major forest pest.</title>
        <authorList>
            <person name="Keeling C.I."/>
            <person name="Yuen M.M."/>
            <person name="Liao N.Y."/>
            <person name="Docking T.R."/>
            <person name="Chan S.K."/>
            <person name="Taylor G.A."/>
            <person name="Palmquist D.L."/>
            <person name="Jackman S.D."/>
            <person name="Nguyen A."/>
            <person name="Li M."/>
            <person name="Henderson H."/>
            <person name="Janes J.K."/>
            <person name="Zhao Y."/>
            <person name="Pandoh P."/>
            <person name="Moore R."/>
            <person name="Sperling F.A."/>
            <person name="Huber D.P."/>
            <person name="Birol I."/>
            <person name="Jones S.J."/>
            <person name="Bohlmann J."/>
        </authorList>
    </citation>
    <scope>NUCLEOTIDE SEQUENCE</scope>
</reference>
<dbReference type="AlphaFoldDB" id="A0AAR5QFL1"/>
<feature type="compositionally biased region" description="Low complexity" evidence="1">
    <location>
        <begin position="137"/>
        <end position="156"/>
    </location>
</feature>